<keyword evidence="8" id="KW-1185">Reference proteome</keyword>
<evidence type="ECO:0000259" key="6">
    <source>
        <dbReference type="PROSITE" id="PS50164"/>
    </source>
</evidence>
<dbReference type="FunFam" id="3.40.1440.10:FF:000001">
    <property type="entry name" value="UvrABC system protein C"/>
    <property type="match status" value="1"/>
</dbReference>
<dbReference type="STRING" id="1120976.SAMN03080606_01263"/>
<dbReference type="InterPro" id="IPR000305">
    <property type="entry name" value="GIY-YIG_endonuc"/>
</dbReference>
<keyword evidence="1" id="KW-0963">Cytoplasm</keyword>
<dbReference type="GO" id="GO:0006289">
    <property type="term" value="P:nucleotide-excision repair"/>
    <property type="evidence" value="ECO:0007669"/>
    <property type="project" value="InterPro"/>
</dbReference>
<dbReference type="PROSITE" id="PS50164">
    <property type="entry name" value="GIY_YIG"/>
    <property type="match status" value="1"/>
</dbReference>
<keyword evidence="5" id="KW-0234">DNA repair</keyword>
<gene>
    <name evidence="7" type="ORF">SAMN03080606_01263</name>
</gene>
<dbReference type="Gene3D" id="3.40.1440.10">
    <property type="entry name" value="GIY-YIG endonuclease"/>
    <property type="match status" value="1"/>
</dbReference>
<sequence>MTKESDKLLEKIKLIPDKPGIYQMKDINGNIIYIGKSKTLRSRAKSYFNTQHEWNKIKRMVFSIHDISYITTDTHLEAQILECALIKKIKPIYNSQYRNDEKYVYLRISNQSQEKPIYLAYIKEKDPEICFGPFRSKGIVTDIIKRLENIYPIVKQNGSYEFSYKAMTESMNSIMFEENYKSLIEIFTDGNSMKKFKYNVEEKMKKEAINLRFETAAMYKDILNYLDYLYNYLFKTNETTLNKVLMGERLQDGYKIFYISNERIILKRKYKDIKREAIEAFLAEAMALAAISIKINEKRLLDFKNILRSEIEDYKPSKVLLIIDEGNHYDIDEFVEKLLSINPI</sequence>
<evidence type="ECO:0000256" key="5">
    <source>
        <dbReference type="ARBA" id="ARBA00023204"/>
    </source>
</evidence>
<dbReference type="AlphaFoldDB" id="A0A1G5EXW0"/>
<evidence type="ECO:0000256" key="4">
    <source>
        <dbReference type="ARBA" id="ARBA00022881"/>
    </source>
</evidence>
<dbReference type="GO" id="GO:0004518">
    <property type="term" value="F:nuclease activity"/>
    <property type="evidence" value="ECO:0007669"/>
    <property type="project" value="UniProtKB-KW"/>
</dbReference>
<protein>
    <submittedName>
        <fullName evidence="7">Excinuclease ABC subunit C</fullName>
    </submittedName>
</protein>
<accession>A0A1G5EXW0</accession>
<dbReference type="SUPFAM" id="SSF46600">
    <property type="entry name" value="C-terminal UvrC-binding domain of UvrB"/>
    <property type="match status" value="1"/>
</dbReference>
<dbReference type="InterPro" id="IPR047296">
    <property type="entry name" value="GIY-YIG_UvrC_Cho"/>
</dbReference>
<dbReference type="InterPro" id="IPR050066">
    <property type="entry name" value="UvrABC_protein_C"/>
</dbReference>
<dbReference type="Pfam" id="PF01541">
    <property type="entry name" value="GIY-YIG"/>
    <property type="match status" value="1"/>
</dbReference>
<evidence type="ECO:0000313" key="8">
    <source>
        <dbReference type="Proteomes" id="UP000198636"/>
    </source>
</evidence>
<proteinExistence type="predicted"/>
<evidence type="ECO:0000256" key="3">
    <source>
        <dbReference type="ARBA" id="ARBA00022769"/>
    </source>
</evidence>
<evidence type="ECO:0000256" key="1">
    <source>
        <dbReference type="ARBA" id="ARBA00022490"/>
    </source>
</evidence>
<name>A0A1G5EXW0_9FIRM</name>
<dbReference type="InterPro" id="IPR036876">
    <property type="entry name" value="UVR_dom_sf"/>
</dbReference>
<dbReference type="CDD" id="cd10434">
    <property type="entry name" value="GIY-YIG_UvrC_Cho"/>
    <property type="match status" value="1"/>
</dbReference>
<dbReference type="SUPFAM" id="SSF82771">
    <property type="entry name" value="GIY-YIG endonuclease"/>
    <property type="match status" value="1"/>
</dbReference>
<organism evidence="7 8">
    <name type="scientific">Alkaliphilus peptidifermentans DSM 18978</name>
    <dbReference type="NCBI Taxonomy" id="1120976"/>
    <lineage>
        <taxon>Bacteria</taxon>
        <taxon>Bacillati</taxon>
        <taxon>Bacillota</taxon>
        <taxon>Clostridia</taxon>
        <taxon>Peptostreptococcales</taxon>
        <taxon>Natronincolaceae</taxon>
        <taxon>Alkaliphilus</taxon>
    </lineage>
</organism>
<feature type="domain" description="GIY-YIG" evidence="6">
    <location>
        <begin position="17"/>
        <end position="95"/>
    </location>
</feature>
<keyword evidence="3" id="KW-0228">DNA excision</keyword>
<evidence type="ECO:0000256" key="2">
    <source>
        <dbReference type="ARBA" id="ARBA00022763"/>
    </source>
</evidence>
<dbReference type="SMART" id="SM00465">
    <property type="entry name" value="GIYc"/>
    <property type="match status" value="1"/>
</dbReference>
<dbReference type="RefSeq" id="WP_091541258.1">
    <property type="nucleotide sequence ID" value="NZ_FMUS01000006.1"/>
</dbReference>
<dbReference type="InterPro" id="IPR035901">
    <property type="entry name" value="GIY-YIG_endonuc_sf"/>
</dbReference>
<dbReference type="EMBL" id="FMUS01000006">
    <property type="protein sequence ID" value="SCY31826.1"/>
    <property type="molecule type" value="Genomic_DNA"/>
</dbReference>
<dbReference type="PANTHER" id="PTHR30562:SF1">
    <property type="entry name" value="UVRABC SYSTEM PROTEIN C"/>
    <property type="match status" value="1"/>
</dbReference>
<dbReference type="Proteomes" id="UP000198636">
    <property type="component" value="Unassembled WGS sequence"/>
</dbReference>
<dbReference type="OrthoDB" id="9804933at2"/>
<dbReference type="PANTHER" id="PTHR30562">
    <property type="entry name" value="UVRC/OXIDOREDUCTASE"/>
    <property type="match status" value="1"/>
</dbReference>
<keyword evidence="4" id="KW-0267">Excision nuclease</keyword>
<dbReference type="GO" id="GO:0009380">
    <property type="term" value="C:excinuclease repair complex"/>
    <property type="evidence" value="ECO:0007669"/>
    <property type="project" value="TreeGrafter"/>
</dbReference>
<reference evidence="7 8" key="1">
    <citation type="submission" date="2016-10" db="EMBL/GenBank/DDBJ databases">
        <authorList>
            <person name="de Groot N.N."/>
        </authorList>
    </citation>
    <scope>NUCLEOTIDE SEQUENCE [LARGE SCALE GENOMIC DNA]</scope>
    <source>
        <strain evidence="7 8">DSM 18978</strain>
    </source>
</reference>
<keyword evidence="2" id="KW-0227">DNA damage</keyword>
<evidence type="ECO:0000313" key="7">
    <source>
        <dbReference type="EMBL" id="SCY31826.1"/>
    </source>
</evidence>